<dbReference type="RefSeq" id="WP_066969538.1">
    <property type="nucleotide sequence ID" value="NZ_CP023449.1"/>
</dbReference>
<dbReference type="InterPro" id="IPR012668">
    <property type="entry name" value="CHP02466"/>
</dbReference>
<keyword evidence="2" id="KW-1185">Reference proteome</keyword>
<proteinExistence type="predicted"/>
<evidence type="ECO:0000313" key="1">
    <source>
        <dbReference type="EMBL" id="PCE43667.1"/>
    </source>
</evidence>
<dbReference type="NCBIfam" id="TIGR02466">
    <property type="entry name" value="TIGR02466 family protein"/>
    <property type="match status" value="1"/>
</dbReference>
<comment type="caution">
    <text evidence="1">The sequence shown here is derived from an EMBL/GenBank/DDBJ whole genome shotgun (WGS) entry which is preliminary data.</text>
</comment>
<name>A0A2A4G1K7_9SPHN</name>
<dbReference type="OrthoDB" id="9783136at2"/>
<evidence type="ECO:0000313" key="2">
    <source>
        <dbReference type="Proteomes" id="UP000218934"/>
    </source>
</evidence>
<dbReference type="KEGG" id="rdi:CMV14_02720"/>
<dbReference type="Gene3D" id="2.60.120.620">
    <property type="entry name" value="q2cbj1_9rhob like domain"/>
    <property type="match status" value="1"/>
</dbReference>
<dbReference type="EMBL" id="NWUF01000003">
    <property type="protein sequence ID" value="PCE43667.1"/>
    <property type="molecule type" value="Genomic_DNA"/>
</dbReference>
<organism evidence="1 2">
    <name type="scientific">Rhizorhabdus dicambivorans</name>
    <dbReference type="NCBI Taxonomy" id="1850238"/>
    <lineage>
        <taxon>Bacteria</taxon>
        <taxon>Pseudomonadati</taxon>
        <taxon>Pseudomonadota</taxon>
        <taxon>Alphaproteobacteria</taxon>
        <taxon>Sphingomonadales</taxon>
        <taxon>Sphingomonadaceae</taxon>
        <taxon>Rhizorhabdus</taxon>
    </lineage>
</organism>
<accession>A0A2A4G1K7</accession>
<protein>
    <recommendedName>
        <fullName evidence="3">Fe2OG dioxygenase domain-containing protein</fullName>
    </recommendedName>
</protein>
<sequence>MEPQVLSLFETPLLADMLPGHETINPQLAATIRARRAQDPAGMQRSNRLGWHSDTAMLDWGGPAFRPLIERAIAIANAQTVDIRPKGATPFSWYAEAWANVSAHGGSNQFHCHAGAYWSAVYYVDDGYAGSADRALGGELTLEDPRMPAMLMEQPGLRLRPRPEDPLAEPDQLVRPRSGQLLMFPAWLRHGVRPYLGPGERISIAINLIAIRPAG</sequence>
<reference evidence="1 2" key="1">
    <citation type="submission" date="2017-09" db="EMBL/GenBank/DDBJ databases">
        <title>The Catabolism of 3,6-Dichlorosalicylic acid is Initiated by the Cytochrome P450 Monooxygenase DsmABC in Rhizorhabdus dicambivorans Ndbn-20.</title>
        <authorList>
            <person name="Na L."/>
        </authorList>
    </citation>
    <scope>NUCLEOTIDE SEQUENCE [LARGE SCALE GENOMIC DNA]</scope>
    <source>
        <strain evidence="1 2">Ndbn-20m</strain>
    </source>
</reference>
<dbReference type="Proteomes" id="UP000218934">
    <property type="component" value="Unassembled WGS sequence"/>
</dbReference>
<dbReference type="Pfam" id="PF13759">
    <property type="entry name" value="2OG-FeII_Oxy_5"/>
    <property type="match status" value="1"/>
</dbReference>
<evidence type="ECO:0008006" key="3">
    <source>
        <dbReference type="Google" id="ProtNLM"/>
    </source>
</evidence>
<dbReference type="AlphaFoldDB" id="A0A2A4G1K7"/>
<gene>
    <name evidence="1" type="ORF">COO09_05040</name>
</gene>